<reference evidence="1" key="1">
    <citation type="submission" date="2022-12" db="EMBL/GenBank/DDBJ databases">
        <authorList>
            <person name="Alioto T."/>
            <person name="Alioto T."/>
            <person name="Gomez Garrido J."/>
        </authorList>
    </citation>
    <scope>NUCLEOTIDE SEQUENCE</scope>
</reference>
<dbReference type="Proteomes" id="UP001178461">
    <property type="component" value="Chromosome 15"/>
</dbReference>
<organism evidence="1 2">
    <name type="scientific">Podarcis lilfordi</name>
    <name type="common">Lilford's wall lizard</name>
    <dbReference type="NCBI Taxonomy" id="74358"/>
    <lineage>
        <taxon>Eukaryota</taxon>
        <taxon>Metazoa</taxon>
        <taxon>Chordata</taxon>
        <taxon>Craniata</taxon>
        <taxon>Vertebrata</taxon>
        <taxon>Euteleostomi</taxon>
        <taxon>Lepidosauria</taxon>
        <taxon>Squamata</taxon>
        <taxon>Bifurcata</taxon>
        <taxon>Unidentata</taxon>
        <taxon>Episquamata</taxon>
        <taxon>Laterata</taxon>
        <taxon>Lacertibaenia</taxon>
        <taxon>Lacertidae</taxon>
        <taxon>Podarcis</taxon>
    </lineage>
</organism>
<protein>
    <submittedName>
        <fullName evidence="1">Uncharacterized protein</fullName>
    </submittedName>
</protein>
<proteinExistence type="predicted"/>
<accession>A0AA35LER6</accession>
<keyword evidence="2" id="KW-1185">Reference proteome</keyword>
<dbReference type="AlphaFoldDB" id="A0AA35LER6"/>
<evidence type="ECO:0000313" key="1">
    <source>
        <dbReference type="EMBL" id="CAI5794991.1"/>
    </source>
</evidence>
<gene>
    <name evidence="1" type="ORF">PODLI_1B001286</name>
</gene>
<evidence type="ECO:0000313" key="2">
    <source>
        <dbReference type="Proteomes" id="UP001178461"/>
    </source>
</evidence>
<name>A0AA35LER6_9SAUR</name>
<sequence>MKSECSERVLMHFSRLASSFNARGSSCAFWQKKFNSSGTWKKLHGLSKRRNQYAPDSTGNASHATKTSPLAECAANHKGWFVLVLHIPEMGPQWEATAPCCNLSAGQVSPRNCL</sequence>
<dbReference type="EMBL" id="OX395141">
    <property type="protein sequence ID" value="CAI5794991.1"/>
    <property type="molecule type" value="Genomic_DNA"/>
</dbReference>